<dbReference type="AlphaFoldDB" id="A0AA87ZV76"/>
<proteinExistence type="predicted"/>
<reference evidence="1" key="1">
    <citation type="submission" date="2023-07" db="EMBL/GenBank/DDBJ databases">
        <title>draft genome sequence of fig (Ficus carica).</title>
        <authorList>
            <person name="Takahashi T."/>
            <person name="Nishimura K."/>
        </authorList>
    </citation>
    <scope>NUCLEOTIDE SEQUENCE</scope>
</reference>
<dbReference type="EMBL" id="BTGU01000011">
    <property type="protein sequence ID" value="GMN40519.1"/>
    <property type="molecule type" value="Genomic_DNA"/>
</dbReference>
<evidence type="ECO:0000313" key="2">
    <source>
        <dbReference type="Proteomes" id="UP001187192"/>
    </source>
</evidence>
<sequence length="87" mass="10123">MTITLCSSDKEDHEHLVDAREFACTAWFSALLLQRELSLLCGNFVRILRVSVDNFVEGGLSKTMRQWCWFRDYIFSQDHMVPTMGDC</sequence>
<name>A0AA87ZV76_FICCA</name>
<protein>
    <submittedName>
        <fullName evidence="1">Uncharacterized protein</fullName>
    </submittedName>
</protein>
<keyword evidence="2" id="KW-1185">Reference proteome</keyword>
<organism evidence="1 2">
    <name type="scientific">Ficus carica</name>
    <name type="common">Common fig</name>
    <dbReference type="NCBI Taxonomy" id="3494"/>
    <lineage>
        <taxon>Eukaryota</taxon>
        <taxon>Viridiplantae</taxon>
        <taxon>Streptophyta</taxon>
        <taxon>Embryophyta</taxon>
        <taxon>Tracheophyta</taxon>
        <taxon>Spermatophyta</taxon>
        <taxon>Magnoliopsida</taxon>
        <taxon>eudicotyledons</taxon>
        <taxon>Gunneridae</taxon>
        <taxon>Pentapetalae</taxon>
        <taxon>rosids</taxon>
        <taxon>fabids</taxon>
        <taxon>Rosales</taxon>
        <taxon>Moraceae</taxon>
        <taxon>Ficeae</taxon>
        <taxon>Ficus</taxon>
    </lineage>
</organism>
<comment type="caution">
    <text evidence="1">The sequence shown here is derived from an EMBL/GenBank/DDBJ whole genome shotgun (WGS) entry which is preliminary data.</text>
</comment>
<dbReference type="Proteomes" id="UP001187192">
    <property type="component" value="Unassembled WGS sequence"/>
</dbReference>
<evidence type="ECO:0000313" key="1">
    <source>
        <dbReference type="EMBL" id="GMN40519.1"/>
    </source>
</evidence>
<accession>A0AA87ZV76</accession>
<gene>
    <name evidence="1" type="ORF">TIFTF001_009755</name>
</gene>